<protein>
    <submittedName>
        <fullName evidence="2">Conserved DNA-binding protein YbaB</fullName>
    </submittedName>
</protein>
<dbReference type="RefSeq" id="WP_091449063.1">
    <property type="nucleotide sequence ID" value="NZ_FMZZ01000002.1"/>
</dbReference>
<evidence type="ECO:0000256" key="1">
    <source>
        <dbReference type="SAM" id="MobiDB-lite"/>
    </source>
</evidence>
<dbReference type="STRING" id="1271860.SAMN05216174_102302"/>
<keyword evidence="2" id="KW-0238">DNA-binding</keyword>
<evidence type="ECO:0000313" key="2">
    <source>
        <dbReference type="EMBL" id="SDC48435.1"/>
    </source>
</evidence>
<feature type="compositionally biased region" description="Polar residues" evidence="1">
    <location>
        <begin position="94"/>
        <end position="105"/>
    </location>
</feature>
<dbReference type="SUPFAM" id="SSF82607">
    <property type="entry name" value="YbaB-like"/>
    <property type="match status" value="1"/>
</dbReference>
<feature type="compositionally biased region" description="Basic and acidic residues" evidence="1">
    <location>
        <begin position="119"/>
        <end position="129"/>
    </location>
</feature>
<organism evidence="2 3">
    <name type="scientific">Actinokineospora iranica</name>
    <dbReference type="NCBI Taxonomy" id="1271860"/>
    <lineage>
        <taxon>Bacteria</taxon>
        <taxon>Bacillati</taxon>
        <taxon>Actinomycetota</taxon>
        <taxon>Actinomycetes</taxon>
        <taxon>Pseudonocardiales</taxon>
        <taxon>Pseudonocardiaceae</taxon>
        <taxon>Actinokineospora</taxon>
    </lineage>
</organism>
<dbReference type="Proteomes" id="UP000199501">
    <property type="component" value="Unassembled WGS sequence"/>
</dbReference>
<reference evidence="3" key="1">
    <citation type="submission" date="2016-10" db="EMBL/GenBank/DDBJ databases">
        <authorList>
            <person name="Varghese N."/>
            <person name="Submissions S."/>
        </authorList>
    </citation>
    <scope>NUCLEOTIDE SEQUENCE [LARGE SCALE GENOMIC DNA]</scope>
    <source>
        <strain evidence="3">IBRC-M 10403</strain>
    </source>
</reference>
<evidence type="ECO:0000313" key="3">
    <source>
        <dbReference type="Proteomes" id="UP000199501"/>
    </source>
</evidence>
<dbReference type="Pfam" id="PF02575">
    <property type="entry name" value="YbaB_DNA_bd"/>
    <property type="match status" value="1"/>
</dbReference>
<dbReference type="InterPro" id="IPR036894">
    <property type="entry name" value="YbaB-like_sf"/>
</dbReference>
<accession>A0A1G6M0B8</accession>
<dbReference type="OrthoDB" id="3691355at2"/>
<keyword evidence="3" id="KW-1185">Reference proteome</keyword>
<feature type="region of interest" description="Disordered" evidence="1">
    <location>
        <begin position="84"/>
        <end position="174"/>
    </location>
</feature>
<dbReference type="InterPro" id="IPR004401">
    <property type="entry name" value="YbaB/EbfC"/>
</dbReference>
<dbReference type="GO" id="GO:0003677">
    <property type="term" value="F:DNA binding"/>
    <property type="evidence" value="ECO:0007669"/>
    <property type="project" value="UniProtKB-KW"/>
</dbReference>
<dbReference type="AlphaFoldDB" id="A0A1G6M0B8"/>
<dbReference type="EMBL" id="FMZZ01000002">
    <property type="protein sequence ID" value="SDC48435.1"/>
    <property type="molecule type" value="Genomic_DNA"/>
</dbReference>
<proteinExistence type="predicted"/>
<dbReference type="Gene3D" id="3.30.1310.10">
    <property type="entry name" value="Nucleoid-associated protein YbaB-like domain"/>
    <property type="match status" value="1"/>
</dbReference>
<gene>
    <name evidence="2" type="ORF">SAMN05216174_102302</name>
</gene>
<sequence>MVDPYEVLDGIEERVNAMHRQALAVRDEMATVSVTERSRDGQITVTVNHMGNLTALEIGSSARSDPSLGQDILRTVQAAQSKLADAMREGVPSAQATPETMSSIVAQMREMFPEPAPDEYMRGGDRPGDQDTFASRFLPDDPAPAPPPQPRPTRARSDQVSDDDDYYSSGDFFR</sequence>
<name>A0A1G6M0B8_9PSEU</name>
<feature type="compositionally biased region" description="Pro residues" evidence="1">
    <location>
        <begin position="141"/>
        <end position="151"/>
    </location>
</feature>